<dbReference type="PANTHER" id="PTHR23335">
    <property type="entry name" value="CALMODULIN-BINDING TRANSCRIPTION ACTIVATOR CAMTA"/>
    <property type="match status" value="1"/>
</dbReference>
<name>A0A9P6HRL8_9AGAM</name>
<keyword evidence="4" id="KW-0812">Transmembrane</keyword>
<dbReference type="InterPro" id="IPR014756">
    <property type="entry name" value="Ig_E-set"/>
</dbReference>
<feature type="repeat" description="ANK" evidence="2">
    <location>
        <begin position="747"/>
        <end position="779"/>
    </location>
</feature>
<protein>
    <recommendedName>
        <fullName evidence="5">IPT/TIG domain-containing protein</fullName>
    </recommendedName>
</protein>
<dbReference type="InterPro" id="IPR013783">
    <property type="entry name" value="Ig-like_fold"/>
</dbReference>
<feature type="domain" description="IPT/TIG" evidence="5">
    <location>
        <begin position="513"/>
        <end position="600"/>
    </location>
</feature>
<keyword evidence="4" id="KW-0472">Membrane</keyword>
<dbReference type="InterPro" id="IPR057962">
    <property type="entry name" value="SPT23_MGA2_DBD"/>
</dbReference>
<feature type="transmembrane region" description="Helical" evidence="4">
    <location>
        <begin position="1093"/>
        <end position="1116"/>
    </location>
</feature>
<dbReference type="InterPro" id="IPR036770">
    <property type="entry name" value="Ankyrin_rpt-contain_sf"/>
</dbReference>
<feature type="region of interest" description="Disordered" evidence="3">
    <location>
        <begin position="635"/>
        <end position="657"/>
    </location>
</feature>
<dbReference type="GO" id="GO:0003712">
    <property type="term" value="F:transcription coregulator activity"/>
    <property type="evidence" value="ECO:0007669"/>
    <property type="project" value="TreeGrafter"/>
</dbReference>
<dbReference type="EMBL" id="WIUZ02000001">
    <property type="protein sequence ID" value="KAF9792607.1"/>
    <property type="molecule type" value="Genomic_DNA"/>
</dbReference>
<dbReference type="Gene3D" id="2.60.40.10">
    <property type="entry name" value="Immunoglobulins"/>
    <property type="match status" value="1"/>
</dbReference>
<evidence type="ECO:0000313" key="7">
    <source>
        <dbReference type="Proteomes" id="UP000736335"/>
    </source>
</evidence>
<evidence type="ECO:0000259" key="5">
    <source>
        <dbReference type="SMART" id="SM00429"/>
    </source>
</evidence>
<organism evidence="6 7">
    <name type="scientific">Thelephora terrestris</name>
    <dbReference type="NCBI Taxonomy" id="56493"/>
    <lineage>
        <taxon>Eukaryota</taxon>
        <taxon>Fungi</taxon>
        <taxon>Dikarya</taxon>
        <taxon>Basidiomycota</taxon>
        <taxon>Agaricomycotina</taxon>
        <taxon>Agaricomycetes</taxon>
        <taxon>Thelephorales</taxon>
        <taxon>Thelephoraceae</taxon>
        <taxon>Thelephora</taxon>
    </lineage>
</organism>
<keyword evidence="1 2" id="KW-0040">ANK repeat</keyword>
<dbReference type="GO" id="GO:0003690">
    <property type="term" value="F:double-stranded DNA binding"/>
    <property type="evidence" value="ECO:0007669"/>
    <property type="project" value="TreeGrafter"/>
</dbReference>
<feature type="compositionally biased region" description="Basic and acidic residues" evidence="3">
    <location>
        <begin position="879"/>
        <end position="901"/>
    </location>
</feature>
<dbReference type="PROSITE" id="PS50297">
    <property type="entry name" value="ANK_REP_REGION"/>
    <property type="match status" value="2"/>
</dbReference>
<feature type="compositionally biased region" description="Basic and acidic residues" evidence="3">
    <location>
        <begin position="1016"/>
        <end position="1040"/>
    </location>
</feature>
<evidence type="ECO:0000256" key="2">
    <source>
        <dbReference type="PROSITE-ProRule" id="PRU00023"/>
    </source>
</evidence>
<dbReference type="Proteomes" id="UP000736335">
    <property type="component" value="Unassembled WGS sequence"/>
</dbReference>
<proteinExistence type="predicted"/>
<evidence type="ECO:0000256" key="1">
    <source>
        <dbReference type="ARBA" id="ARBA00023043"/>
    </source>
</evidence>
<comment type="caution">
    <text evidence="6">The sequence shown here is derived from an EMBL/GenBank/DDBJ whole genome shotgun (WGS) entry which is preliminary data.</text>
</comment>
<dbReference type="AlphaFoldDB" id="A0A9P6HRL8"/>
<feature type="compositionally biased region" description="Basic residues" evidence="3">
    <location>
        <begin position="829"/>
        <end position="842"/>
    </location>
</feature>
<dbReference type="PROSITE" id="PS50088">
    <property type="entry name" value="ANK_REPEAT"/>
    <property type="match status" value="2"/>
</dbReference>
<keyword evidence="7" id="KW-1185">Reference proteome</keyword>
<sequence>MSSSSVTACSRSPSPTTPDASEMPETQISLKSWRSTVPSSANEGEEGIIFHEFIQESVLESSVPTEHPSTYAAMDDTIPKHLQLHIAQLAKIITPEPTNDLPTKPAPPPRPVQHVANVVHNVVCPPQDSCSNLPIVFPSIPETGTKSRVETQVRITVDLAHASSSQGPFLKYDRVGSWKCLKLPPDTSTKRRTRKEGKIDAALQDTLQLTAEVTCSSPPHMRVAVCSSCQSREAKRAARKVTSRAKPDAEEPSSERPDPSLSLLQFNCPEELDFSTGSVVLPMRITCYCRHHREKVGFNVHFKMVDHKGRIIGSGSTPPIMITDDHKSTHKSQPLPHSLNPSASSPDWNGSPVGALRKPAQKSVTVKKRAKPYDPPACKRSLKDTKIETSSPSAMSSVLPTRASSPVVITQPTTPALSSTLSSPKPSFDSLASPTDFISGIYGQSEIPIPDFTQTLNQTLDALEFTQAVSSIPSPSDPTTSQEVAQAVAISQQPIPAVFFNFDPPASVPPFQLPKIHRLIPSAGPTHGGIEVTVLGANFHAHLPLNCVFGDMMASSTQRWSDNTLVCVLPARATPGVVGVWFDGIEVQDDGTPPCLFTYTDESDRGLMELALQVVGMKLNGKLEDPRSVAMRIIGTAGSDGNSSTSTQQPQGGDGGMQYQLSTAVSSLRPLLFARSGDGEQFQKLILDFLTMLDVDVGGSPFSTLSVLSHQTNSGQTLLHLACFLDYPDLASFLIFRGIDMDARDRNGSTALHLAALSGSKTCARLLLIAGADMEIVNVLGKTPAEVAADGFFVSLVPDDILLARGVEGASDDEATWGDAEDDEDQPRTRHSGLARRLHRKSFAKDGTSMLSSGLTPPPMARQESEADDPPVTSPPSLKDPKDTKIKTNGKDKDGKSPKEQFTDKATATIIDLVYRTLTQLQHPQGIIPNVAQQVQDLRHLQLPGMGALQQVPAVFPVFVPIPAWLWSDGARREDGAAGLGELKGPAPQLKSIWEKLVLTSGMASLNANTSPPPPYEEREWTSHEDGTTSKARPDAEPQDHPALQVGTPPIGRRQVHYPGGPAPPEEEVNSYGYRRAATKAVKVPEKHDRMLIIFWIPILLLGLFWMFIHAIWTSVSFMKDMIPLRGMLGLKEVMRL</sequence>
<feature type="compositionally biased region" description="Polar residues" evidence="3">
    <location>
        <begin position="388"/>
        <end position="405"/>
    </location>
</feature>
<feature type="region of interest" description="Disordered" evidence="3">
    <location>
        <begin position="1"/>
        <end position="42"/>
    </location>
</feature>
<dbReference type="Pfam" id="PF25603">
    <property type="entry name" value="SPT23_MGA2_DBD"/>
    <property type="match status" value="1"/>
</dbReference>
<dbReference type="Pfam" id="PF12796">
    <property type="entry name" value="Ank_2"/>
    <property type="match status" value="1"/>
</dbReference>
<gene>
    <name evidence="6" type="ORF">BJ322DRAFT_1030317</name>
</gene>
<feature type="region of interest" description="Disordered" evidence="3">
    <location>
        <begin position="812"/>
        <end position="901"/>
    </location>
</feature>
<feature type="region of interest" description="Disordered" evidence="3">
    <location>
        <begin position="237"/>
        <end position="262"/>
    </location>
</feature>
<feature type="compositionally biased region" description="Polar residues" evidence="3">
    <location>
        <begin position="639"/>
        <end position="651"/>
    </location>
</feature>
<reference evidence="6" key="1">
    <citation type="journal article" date="2020" name="Nat. Commun.">
        <title>Large-scale genome sequencing of mycorrhizal fungi provides insights into the early evolution of symbiotic traits.</title>
        <authorList>
            <person name="Miyauchi S."/>
            <person name="Kiss E."/>
            <person name="Kuo A."/>
            <person name="Drula E."/>
            <person name="Kohler A."/>
            <person name="Sanchez-Garcia M."/>
            <person name="Morin E."/>
            <person name="Andreopoulos B."/>
            <person name="Barry K.W."/>
            <person name="Bonito G."/>
            <person name="Buee M."/>
            <person name="Carver A."/>
            <person name="Chen C."/>
            <person name="Cichocki N."/>
            <person name="Clum A."/>
            <person name="Culley D."/>
            <person name="Crous P.W."/>
            <person name="Fauchery L."/>
            <person name="Girlanda M."/>
            <person name="Hayes R.D."/>
            <person name="Keri Z."/>
            <person name="LaButti K."/>
            <person name="Lipzen A."/>
            <person name="Lombard V."/>
            <person name="Magnuson J."/>
            <person name="Maillard F."/>
            <person name="Murat C."/>
            <person name="Nolan M."/>
            <person name="Ohm R.A."/>
            <person name="Pangilinan J."/>
            <person name="Pereira M.F."/>
            <person name="Perotto S."/>
            <person name="Peter M."/>
            <person name="Pfister S."/>
            <person name="Riley R."/>
            <person name="Sitrit Y."/>
            <person name="Stielow J.B."/>
            <person name="Szollosi G."/>
            <person name="Zifcakova L."/>
            <person name="Stursova M."/>
            <person name="Spatafora J.W."/>
            <person name="Tedersoo L."/>
            <person name="Vaario L.M."/>
            <person name="Yamada A."/>
            <person name="Yan M."/>
            <person name="Wang P."/>
            <person name="Xu J."/>
            <person name="Bruns T."/>
            <person name="Baldrian P."/>
            <person name="Vilgalys R."/>
            <person name="Dunand C."/>
            <person name="Henrissat B."/>
            <person name="Grigoriev I.V."/>
            <person name="Hibbett D."/>
            <person name="Nagy L.G."/>
            <person name="Martin F.M."/>
        </authorList>
    </citation>
    <scope>NUCLEOTIDE SEQUENCE</scope>
    <source>
        <strain evidence="6">UH-Tt-Lm1</strain>
    </source>
</reference>
<evidence type="ECO:0000256" key="3">
    <source>
        <dbReference type="SAM" id="MobiDB-lite"/>
    </source>
</evidence>
<dbReference type="Pfam" id="PF01833">
    <property type="entry name" value="TIG"/>
    <property type="match status" value="1"/>
</dbReference>
<feature type="compositionally biased region" description="Acidic residues" evidence="3">
    <location>
        <begin position="812"/>
        <end position="825"/>
    </location>
</feature>
<evidence type="ECO:0000256" key="4">
    <source>
        <dbReference type="SAM" id="Phobius"/>
    </source>
</evidence>
<dbReference type="CDD" id="cd00102">
    <property type="entry name" value="IPT"/>
    <property type="match status" value="1"/>
</dbReference>
<dbReference type="InterPro" id="IPR002110">
    <property type="entry name" value="Ankyrin_rpt"/>
</dbReference>
<dbReference type="SMART" id="SM00429">
    <property type="entry name" value="IPT"/>
    <property type="match status" value="1"/>
</dbReference>
<keyword evidence="4" id="KW-1133">Transmembrane helix</keyword>
<dbReference type="SMART" id="SM00248">
    <property type="entry name" value="ANK"/>
    <property type="match status" value="2"/>
</dbReference>
<dbReference type="GO" id="GO:0006357">
    <property type="term" value="P:regulation of transcription by RNA polymerase II"/>
    <property type="evidence" value="ECO:0007669"/>
    <property type="project" value="TreeGrafter"/>
</dbReference>
<dbReference type="OrthoDB" id="71307at2759"/>
<feature type="region of interest" description="Disordered" evidence="3">
    <location>
        <begin position="1005"/>
        <end position="1051"/>
    </location>
</feature>
<feature type="region of interest" description="Disordered" evidence="3">
    <location>
        <begin position="315"/>
        <end position="405"/>
    </location>
</feature>
<dbReference type="SUPFAM" id="SSF81296">
    <property type="entry name" value="E set domains"/>
    <property type="match status" value="1"/>
</dbReference>
<feature type="compositionally biased region" description="Polar residues" evidence="3">
    <location>
        <begin position="339"/>
        <end position="348"/>
    </location>
</feature>
<feature type="compositionally biased region" description="Basic and acidic residues" evidence="3">
    <location>
        <begin position="245"/>
        <end position="258"/>
    </location>
</feature>
<dbReference type="GO" id="GO:0005634">
    <property type="term" value="C:nucleus"/>
    <property type="evidence" value="ECO:0007669"/>
    <property type="project" value="TreeGrafter"/>
</dbReference>
<reference evidence="6" key="2">
    <citation type="submission" date="2020-11" db="EMBL/GenBank/DDBJ databases">
        <authorList>
            <consortium name="DOE Joint Genome Institute"/>
            <person name="Kuo A."/>
            <person name="Miyauchi S."/>
            <person name="Kiss E."/>
            <person name="Drula E."/>
            <person name="Kohler A."/>
            <person name="Sanchez-Garcia M."/>
            <person name="Andreopoulos B."/>
            <person name="Barry K.W."/>
            <person name="Bonito G."/>
            <person name="Buee M."/>
            <person name="Carver A."/>
            <person name="Chen C."/>
            <person name="Cichocki N."/>
            <person name="Clum A."/>
            <person name="Culley D."/>
            <person name="Crous P.W."/>
            <person name="Fauchery L."/>
            <person name="Girlanda M."/>
            <person name="Hayes R."/>
            <person name="Keri Z."/>
            <person name="Labutti K."/>
            <person name="Lipzen A."/>
            <person name="Lombard V."/>
            <person name="Magnuson J."/>
            <person name="Maillard F."/>
            <person name="Morin E."/>
            <person name="Murat C."/>
            <person name="Nolan M."/>
            <person name="Ohm R."/>
            <person name="Pangilinan J."/>
            <person name="Pereira M."/>
            <person name="Perotto S."/>
            <person name="Peter M."/>
            <person name="Riley R."/>
            <person name="Sitrit Y."/>
            <person name="Stielow B."/>
            <person name="Szollosi G."/>
            <person name="Zifcakova L."/>
            <person name="Stursova M."/>
            <person name="Spatafora J.W."/>
            <person name="Tedersoo L."/>
            <person name="Vaario L.-M."/>
            <person name="Yamada A."/>
            <person name="Yan M."/>
            <person name="Wang P."/>
            <person name="Xu J."/>
            <person name="Bruns T."/>
            <person name="Baldrian P."/>
            <person name="Vilgalys R."/>
            <person name="Henrissat B."/>
            <person name="Grigoriev I.V."/>
            <person name="Hibbett D."/>
            <person name="Nagy L.G."/>
            <person name="Martin F.M."/>
        </authorList>
    </citation>
    <scope>NUCLEOTIDE SEQUENCE</scope>
    <source>
        <strain evidence="6">UH-Tt-Lm1</strain>
    </source>
</reference>
<evidence type="ECO:0000313" key="6">
    <source>
        <dbReference type="EMBL" id="KAF9792607.1"/>
    </source>
</evidence>
<dbReference type="InterPro" id="IPR002909">
    <property type="entry name" value="IPT_dom"/>
</dbReference>
<dbReference type="SUPFAM" id="SSF48403">
    <property type="entry name" value="Ankyrin repeat"/>
    <property type="match status" value="1"/>
</dbReference>
<dbReference type="Gene3D" id="1.25.40.20">
    <property type="entry name" value="Ankyrin repeat-containing domain"/>
    <property type="match status" value="1"/>
</dbReference>
<feature type="repeat" description="ANK" evidence="2">
    <location>
        <begin position="714"/>
        <end position="746"/>
    </location>
</feature>
<dbReference type="PANTHER" id="PTHR23335:SF1">
    <property type="entry name" value="CALMODULIN-BINDING TRANSCRIPTION ACTIVATOR, ISOFORM F"/>
    <property type="match status" value="1"/>
</dbReference>
<accession>A0A9P6HRL8</accession>